<dbReference type="GO" id="GO:0042802">
    <property type="term" value="F:identical protein binding"/>
    <property type="evidence" value="ECO:0007669"/>
    <property type="project" value="UniProtKB-ARBA"/>
</dbReference>
<dbReference type="InterPro" id="IPR004606">
    <property type="entry name" value="Mop_domain"/>
</dbReference>
<protein>
    <submittedName>
        <fullName evidence="7">Molybdate transport system regulatory protein</fullName>
    </submittedName>
</protein>
<dbReference type="Gene3D" id="1.10.10.10">
    <property type="entry name" value="Winged helix-like DNA-binding domain superfamily/Winged helix DNA-binding domain"/>
    <property type="match status" value="1"/>
</dbReference>
<keyword evidence="4" id="KW-0677">Repeat</keyword>
<evidence type="ECO:0000313" key="8">
    <source>
        <dbReference type="Proteomes" id="UP000183812"/>
    </source>
</evidence>
<dbReference type="NCBIfam" id="TIGR00637">
    <property type="entry name" value="ModE_repress"/>
    <property type="match status" value="1"/>
</dbReference>
<dbReference type="GO" id="GO:0003700">
    <property type="term" value="F:DNA-binding transcription factor activity"/>
    <property type="evidence" value="ECO:0007669"/>
    <property type="project" value="InterPro"/>
</dbReference>
<dbReference type="PANTHER" id="PTHR30432:SF1">
    <property type="entry name" value="DNA-BINDING TRANSCRIPTIONAL DUAL REGULATOR MODE"/>
    <property type="match status" value="1"/>
</dbReference>
<feature type="domain" description="Mop" evidence="6">
    <location>
        <begin position="122"/>
        <end position="188"/>
    </location>
</feature>
<dbReference type="SUPFAM" id="SSF50331">
    <property type="entry name" value="MOP-like"/>
    <property type="match status" value="2"/>
</dbReference>
<evidence type="ECO:0000313" key="7">
    <source>
        <dbReference type="EMBL" id="SDE71437.1"/>
    </source>
</evidence>
<dbReference type="InterPro" id="IPR005116">
    <property type="entry name" value="Transp-assoc_OB_typ1"/>
</dbReference>
<dbReference type="InterPro" id="IPR051815">
    <property type="entry name" value="Molybdate_resp_trans_reg"/>
</dbReference>
<dbReference type="InterPro" id="IPR000847">
    <property type="entry name" value="LysR_HTH_N"/>
</dbReference>
<accession>A0A1G7F696</accession>
<evidence type="ECO:0000256" key="4">
    <source>
        <dbReference type="ARBA" id="ARBA00022737"/>
    </source>
</evidence>
<feature type="domain" description="Mop" evidence="6">
    <location>
        <begin position="194"/>
        <end position="260"/>
    </location>
</feature>
<dbReference type="PANTHER" id="PTHR30432">
    <property type="entry name" value="TRANSCRIPTIONAL REGULATOR MODE"/>
    <property type="match status" value="1"/>
</dbReference>
<name>A0A1G7F696_RHOCA</name>
<reference evidence="7 8" key="1">
    <citation type="submission" date="2016-10" db="EMBL/GenBank/DDBJ databases">
        <authorList>
            <person name="de Groot N.N."/>
        </authorList>
    </citation>
    <scope>NUCLEOTIDE SEQUENCE [LARGE SCALE GENOMIC DNA]</scope>
    <source>
        <strain evidence="8">DSM 938 / 37b4</strain>
    </source>
</reference>
<dbReference type="AlphaFoldDB" id="A0A1G7F696"/>
<dbReference type="NCBIfam" id="TIGR00638">
    <property type="entry name" value="Mop"/>
    <property type="match status" value="2"/>
</dbReference>
<dbReference type="InterPro" id="IPR036390">
    <property type="entry name" value="WH_DNA-bd_sf"/>
</dbReference>
<dbReference type="SUPFAM" id="SSF46785">
    <property type="entry name" value="Winged helix' DNA-binding domain"/>
    <property type="match status" value="1"/>
</dbReference>
<proteinExistence type="inferred from homology"/>
<dbReference type="GO" id="GO:0030151">
    <property type="term" value="F:molybdenum ion binding"/>
    <property type="evidence" value="ECO:0007669"/>
    <property type="project" value="UniProtKB-UniRule"/>
</dbReference>
<evidence type="ECO:0000256" key="1">
    <source>
        <dbReference type="ARBA" id="ARBA00008110"/>
    </source>
</evidence>
<evidence type="ECO:0000256" key="3">
    <source>
        <dbReference type="ARBA" id="ARBA00022505"/>
    </source>
</evidence>
<dbReference type="OrthoDB" id="9800709at2"/>
<dbReference type="Gene3D" id="2.40.50.100">
    <property type="match status" value="2"/>
</dbReference>
<dbReference type="Pfam" id="PF03459">
    <property type="entry name" value="TOBE"/>
    <property type="match status" value="2"/>
</dbReference>
<dbReference type="Proteomes" id="UP000183812">
    <property type="component" value="Unassembled WGS sequence"/>
</dbReference>
<dbReference type="InterPro" id="IPR036388">
    <property type="entry name" value="WH-like_DNA-bd_sf"/>
</dbReference>
<keyword evidence="3 5" id="KW-0500">Molybdenum</keyword>
<keyword evidence="2 5" id="KW-0813">Transport</keyword>
<evidence type="ECO:0000256" key="2">
    <source>
        <dbReference type="ARBA" id="ARBA00022448"/>
    </source>
</evidence>
<dbReference type="InterPro" id="IPR008995">
    <property type="entry name" value="Mo/tungstate-bd_C_term_dom"/>
</dbReference>
<dbReference type="InterPro" id="IPR003725">
    <property type="entry name" value="ModE-bd_N"/>
</dbReference>
<dbReference type="GO" id="GO:0015689">
    <property type="term" value="P:molybdate ion transport"/>
    <property type="evidence" value="ECO:0007669"/>
    <property type="project" value="UniProtKB-UniRule"/>
</dbReference>
<comment type="similarity">
    <text evidence="1 5">Belongs to the ModE family.</text>
</comment>
<sequence length="261" mass="26889">MTDGMRGALVLERTGARMGAERVALLAAIGRTGSISAAAREVGLSYKAAWDGVQAMNNLLSAPVVTAAPGGKAGGGAALTPAGEKLIAAYGAIEEGVAKLLSSFEKSLNLDPAEVLRGLSLRTSARNAWACKVWAVAADDVAAQVRMRLGEGQDLTAVITARSAAEMRLAPGSEVLALVKSNFVLLAGAGVPERLSVRNRLQGRVIERIDAALSSEITLDLGGGKTITATITRDSAEMLDLHLGVETTALIKSSHVILALP</sequence>
<dbReference type="PROSITE" id="PS51866">
    <property type="entry name" value="MOP"/>
    <property type="match status" value="2"/>
</dbReference>
<evidence type="ECO:0000256" key="5">
    <source>
        <dbReference type="PIRNR" id="PIRNR005763"/>
    </source>
</evidence>
<dbReference type="InterPro" id="IPR016462">
    <property type="entry name" value="ModE"/>
</dbReference>
<dbReference type="FunFam" id="2.40.50.100:FF:000086">
    <property type="entry name" value="Molybdenum transport operon repressor MopB"/>
    <property type="match status" value="2"/>
</dbReference>
<evidence type="ECO:0000259" key="6">
    <source>
        <dbReference type="PROSITE" id="PS51866"/>
    </source>
</evidence>
<dbReference type="Pfam" id="PF00126">
    <property type="entry name" value="HTH_1"/>
    <property type="match status" value="1"/>
</dbReference>
<dbReference type="EMBL" id="FNAY01000003">
    <property type="protein sequence ID" value="SDE71437.1"/>
    <property type="molecule type" value="Genomic_DNA"/>
</dbReference>
<organism evidence="7 8">
    <name type="scientific">Rhodobacter capsulatus</name>
    <name type="common">Rhodopseudomonas capsulata</name>
    <dbReference type="NCBI Taxonomy" id="1061"/>
    <lineage>
        <taxon>Bacteria</taxon>
        <taxon>Pseudomonadati</taxon>
        <taxon>Pseudomonadota</taxon>
        <taxon>Alphaproteobacteria</taxon>
        <taxon>Rhodobacterales</taxon>
        <taxon>Rhodobacter group</taxon>
        <taxon>Rhodobacter</taxon>
    </lineage>
</organism>
<gene>
    <name evidence="7" type="ORF">SAMN04244550_00877</name>
</gene>
<dbReference type="PIRSF" id="PIRSF005763">
    <property type="entry name" value="Txn_reg_ModE"/>
    <property type="match status" value="1"/>
</dbReference>